<dbReference type="InterPro" id="IPR042576">
    <property type="entry name" value="TRAF3IP1_N_sf"/>
</dbReference>
<evidence type="ECO:0000256" key="3">
    <source>
        <dbReference type="ARBA" id="ARBA00022490"/>
    </source>
</evidence>
<evidence type="ECO:0000256" key="10">
    <source>
        <dbReference type="ARBA" id="ARBA00079491"/>
    </source>
</evidence>
<dbReference type="Gene3D" id="1.10.418.50">
    <property type="entry name" value="Microtubule-binding protein MIP-T3"/>
    <property type="match status" value="1"/>
</dbReference>
<organism evidence="16 17">
    <name type="scientific">Pteropus vampyrus</name>
    <name type="common">Large flying fox</name>
    <dbReference type="NCBI Taxonomy" id="132908"/>
    <lineage>
        <taxon>Eukaryota</taxon>
        <taxon>Metazoa</taxon>
        <taxon>Chordata</taxon>
        <taxon>Craniata</taxon>
        <taxon>Vertebrata</taxon>
        <taxon>Euteleostomi</taxon>
        <taxon>Mammalia</taxon>
        <taxon>Eutheria</taxon>
        <taxon>Laurasiatheria</taxon>
        <taxon>Chiroptera</taxon>
        <taxon>Yinpterochiroptera</taxon>
        <taxon>Pteropodoidea</taxon>
        <taxon>Pteropodidae</taxon>
        <taxon>Pteropodinae</taxon>
        <taxon>Pteropus</taxon>
    </lineage>
</organism>
<feature type="compositionally biased region" description="Low complexity" evidence="13">
    <location>
        <begin position="467"/>
        <end position="477"/>
    </location>
</feature>
<dbReference type="Pfam" id="PF10243">
    <property type="entry name" value="MIP-T3"/>
    <property type="match status" value="1"/>
</dbReference>
<dbReference type="CTD" id="26146"/>
<dbReference type="GO" id="GO:0001738">
    <property type="term" value="P:morphogenesis of a polarized epithelium"/>
    <property type="evidence" value="ECO:0007669"/>
    <property type="project" value="UniProtKB-ARBA"/>
</dbReference>
<dbReference type="PANTHER" id="PTHR31363:SF0">
    <property type="entry name" value="TRAF3-INTERACTING PROTEIN 1"/>
    <property type="match status" value="1"/>
</dbReference>
<evidence type="ECO:0000259" key="15">
    <source>
        <dbReference type="Pfam" id="PF17749"/>
    </source>
</evidence>
<dbReference type="KEGG" id="pvp:105305111"/>
<evidence type="ECO:0000313" key="17">
    <source>
        <dbReference type="RefSeq" id="XP_023378695.1"/>
    </source>
</evidence>
<comment type="subcellular location">
    <subcellularLocation>
        <location evidence="2">Cytoplasm</location>
        <location evidence="2">Cytoskeleton</location>
        <location evidence="2">Cilium axoneme</location>
    </subcellularLocation>
    <subcellularLocation>
        <location evidence="1">Cytoplasm</location>
        <location evidence="1">Cytoskeleton</location>
        <location evidence="1">Cilium basal body</location>
    </subcellularLocation>
</comment>
<feature type="compositionally biased region" description="Low complexity" evidence="13">
    <location>
        <begin position="296"/>
        <end position="318"/>
    </location>
</feature>
<dbReference type="GO" id="GO:0048731">
    <property type="term" value="P:system development"/>
    <property type="evidence" value="ECO:0007669"/>
    <property type="project" value="UniProtKB-ARBA"/>
</dbReference>
<keyword evidence="5 12" id="KW-0175">Coiled coil</keyword>
<keyword evidence="7" id="KW-0966">Cell projection</keyword>
<dbReference type="GO" id="GO:0005930">
    <property type="term" value="C:axoneme"/>
    <property type="evidence" value="ECO:0007669"/>
    <property type="project" value="UniProtKB-SubCell"/>
</dbReference>
<dbReference type="GO" id="GO:0030992">
    <property type="term" value="C:intraciliary transport particle B"/>
    <property type="evidence" value="ECO:0007669"/>
    <property type="project" value="UniProtKB-ARBA"/>
</dbReference>
<feature type="coiled-coil region" evidence="12">
    <location>
        <begin position="617"/>
        <end position="676"/>
    </location>
</feature>
<dbReference type="FunFam" id="1.10.418.50:FF:000001">
    <property type="entry name" value="TRAF3-interacting protein 1 isoform X1"/>
    <property type="match status" value="1"/>
</dbReference>
<dbReference type="GO" id="GO:0008017">
    <property type="term" value="F:microtubule binding"/>
    <property type="evidence" value="ECO:0007669"/>
    <property type="project" value="InterPro"/>
</dbReference>
<feature type="non-terminal residue" evidence="17">
    <location>
        <position position="1"/>
    </location>
</feature>
<evidence type="ECO:0000256" key="13">
    <source>
        <dbReference type="SAM" id="MobiDB-lite"/>
    </source>
</evidence>
<dbReference type="GeneID" id="105305111"/>
<sequence length="704" mass="78104">SVAQAGEGLSLGDLTVASLSFLKVIRVTGFLKGLYTDAEMKSDNVKDKDAKISFLQKAIDVVVMVTGEPLSAKPARIVAGHEPERTNELLQRIGKCCLHKLSSDDAVKRVLAGEKGDVKGRTSLPAKPQEPDNRNARDEGPRAPREKEDRKNSEKNERSTSRDGRQKEEAREESEPRDKERDKERARENGRERHKDPERDRAKARARQDKDKDRDRGNRERGRDSERERERKHEASKEKERERDKGRDRDRDRDRRKARNGEHSRNPDREKSREHERPEKVSAVRSRVCGRACVLRSGTVASAAARRGAGGSRVNRGVPTSASRAVTTKTAKRRSKASLEGDSPSDAEGEVGPVGQDRVEASESPAAPRQPPPSVRCVLSALRSSLGARAQVRGRRRTEEAKAEHFVSLHLGSNHPHSGRLTALGEFTITTKPRDVSITEGEVGPVGQDRVEASESPAAPRQPPPSVSRVPRPGSARPAPPRVKRQDSAEVLAADRAGRGEAISHVIADSQNSDSDDDGQFVVEAAPPPSEVAGLEVVQAAELEDDQKHGGLVKKILETKKDYEKLQLSPRPGEKERSLVFESTWKKETDIVAKEIEKLRTSIQTLCKSALPLGKVMDYLQEDVDAMQHELQLWQSESQQHADALQTEQSITDCAVEPLKAELAELEQLIRDQQDKICAVKANILKNEEKIQKMVHSINLSARR</sequence>
<dbReference type="GO" id="GO:0060271">
    <property type="term" value="P:cilium assembly"/>
    <property type="evidence" value="ECO:0007669"/>
    <property type="project" value="TreeGrafter"/>
</dbReference>
<feature type="region of interest" description="Disordered" evidence="13">
    <location>
        <begin position="113"/>
        <end position="375"/>
    </location>
</feature>
<dbReference type="GO" id="GO:0036064">
    <property type="term" value="C:ciliary basal body"/>
    <property type="evidence" value="ECO:0007669"/>
    <property type="project" value="TreeGrafter"/>
</dbReference>
<dbReference type="AlphaFoldDB" id="A0A6P6BUS7"/>
<keyword evidence="6" id="KW-0206">Cytoskeleton</keyword>
<dbReference type="GO" id="GO:0042073">
    <property type="term" value="P:intraciliary transport"/>
    <property type="evidence" value="ECO:0007669"/>
    <property type="project" value="TreeGrafter"/>
</dbReference>
<dbReference type="GO" id="GO:0048513">
    <property type="term" value="P:animal organ development"/>
    <property type="evidence" value="ECO:0007669"/>
    <property type="project" value="UniProtKB-ARBA"/>
</dbReference>
<dbReference type="OrthoDB" id="10258914at2759"/>
<comment type="similarity">
    <text evidence="8">Belongs to the TRAF3IP1 family.</text>
</comment>
<dbReference type="InterPro" id="IPR041476">
    <property type="entry name" value="TRAF3IP1_C"/>
</dbReference>
<feature type="region of interest" description="Disordered" evidence="13">
    <location>
        <begin position="433"/>
        <end position="498"/>
    </location>
</feature>
<evidence type="ECO:0000256" key="5">
    <source>
        <dbReference type="ARBA" id="ARBA00023054"/>
    </source>
</evidence>
<keyword evidence="3" id="KW-0963">Cytoplasm</keyword>
<feature type="compositionally biased region" description="Basic and acidic residues" evidence="13">
    <location>
        <begin position="129"/>
        <end position="282"/>
    </location>
</feature>
<dbReference type="PANTHER" id="PTHR31363">
    <property type="entry name" value="TRAF3-INTERACTING PROTEIN 1"/>
    <property type="match status" value="1"/>
</dbReference>
<dbReference type="InterPro" id="IPR018799">
    <property type="entry name" value="TRAF3IP1"/>
</dbReference>
<accession>A0A6P6BUS7</accession>
<dbReference type="Proteomes" id="UP000515202">
    <property type="component" value="Unplaced"/>
</dbReference>
<protein>
    <recommendedName>
        <fullName evidence="9">TRAF3-interacting protein 1</fullName>
    </recommendedName>
    <alternativeName>
        <fullName evidence="11">Intraflagellar transport protein 54 homolog</fullName>
    </alternativeName>
    <alternativeName>
        <fullName evidence="10">Microtubule-interacting protein associated with TRAF3</fullName>
    </alternativeName>
</protein>
<dbReference type="GO" id="GO:0050687">
    <property type="term" value="P:negative regulation of defense response to virus"/>
    <property type="evidence" value="ECO:0007669"/>
    <property type="project" value="UniProtKB-ARBA"/>
</dbReference>
<evidence type="ECO:0000256" key="8">
    <source>
        <dbReference type="ARBA" id="ARBA00043971"/>
    </source>
</evidence>
<feature type="domain" description="TRAF3-interacting protein 1 C-terminal" evidence="15">
    <location>
        <begin position="544"/>
        <end position="698"/>
    </location>
</feature>
<reference evidence="17" key="1">
    <citation type="submission" date="2025-08" db="UniProtKB">
        <authorList>
            <consortium name="RefSeq"/>
        </authorList>
    </citation>
    <scope>IDENTIFICATION</scope>
    <source>
        <tissue evidence="17">Kidney</tissue>
    </source>
</reference>
<dbReference type="Pfam" id="PF17749">
    <property type="entry name" value="MIP-T3_C"/>
    <property type="match status" value="1"/>
</dbReference>
<evidence type="ECO:0000256" key="2">
    <source>
        <dbReference type="ARBA" id="ARBA00004430"/>
    </source>
</evidence>
<proteinExistence type="inferred from homology"/>
<evidence type="ECO:0000256" key="7">
    <source>
        <dbReference type="ARBA" id="ARBA00023273"/>
    </source>
</evidence>
<dbReference type="GO" id="GO:0032480">
    <property type="term" value="P:negative regulation of type I interferon production"/>
    <property type="evidence" value="ECO:0007669"/>
    <property type="project" value="UniProtKB-ARBA"/>
</dbReference>
<evidence type="ECO:0000256" key="11">
    <source>
        <dbReference type="ARBA" id="ARBA00082455"/>
    </source>
</evidence>
<evidence type="ECO:0000313" key="16">
    <source>
        <dbReference type="Proteomes" id="UP000515202"/>
    </source>
</evidence>
<keyword evidence="16" id="KW-1185">Reference proteome</keyword>
<name>A0A6P6BUS7_PTEVA</name>
<dbReference type="InterPro" id="IPR040468">
    <property type="entry name" value="TRAF3IP1_N"/>
</dbReference>
<evidence type="ECO:0000256" key="1">
    <source>
        <dbReference type="ARBA" id="ARBA00004120"/>
    </source>
</evidence>
<evidence type="ECO:0000259" key="14">
    <source>
        <dbReference type="Pfam" id="PF10243"/>
    </source>
</evidence>
<dbReference type="GO" id="GO:0070507">
    <property type="term" value="P:regulation of microtubule cytoskeleton organization"/>
    <property type="evidence" value="ECO:0007669"/>
    <property type="project" value="TreeGrafter"/>
</dbReference>
<evidence type="ECO:0000256" key="4">
    <source>
        <dbReference type="ARBA" id="ARBA00022794"/>
    </source>
</evidence>
<keyword evidence="4" id="KW-0970">Cilium biogenesis/degradation</keyword>
<evidence type="ECO:0000256" key="6">
    <source>
        <dbReference type="ARBA" id="ARBA00023212"/>
    </source>
</evidence>
<gene>
    <name evidence="17" type="primary">TRAF3IP1</name>
</gene>
<evidence type="ECO:0000256" key="12">
    <source>
        <dbReference type="SAM" id="Coils"/>
    </source>
</evidence>
<dbReference type="RefSeq" id="XP_023378695.1">
    <property type="nucleotide sequence ID" value="XM_023522927.1"/>
</dbReference>
<feature type="compositionally biased region" description="Polar residues" evidence="13">
    <location>
        <begin position="320"/>
        <end position="329"/>
    </location>
</feature>
<feature type="domain" description="TRAF3-interacting protein 1 N-terminal" evidence="14">
    <location>
        <begin position="23"/>
        <end position="98"/>
    </location>
</feature>
<evidence type="ECO:0000256" key="9">
    <source>
        <dbReference type="ARBA" id="ARBA00070492"/>
    </source>
</evidence>